<evidence type="ECO:0000256" key="5">
    <source>
        <dbReference type="SAM" id="SignalP"/>
    </source>
</evidence>
<reference evidence="7 8" key="2">
    <citation type="journal article" date="2023" name="Plant Pathol.">
        <title>Dismantling and reorganizing Pseudomonas marginalis sensu#lato.</title>
        <authorList>
            <person name="Sawada H."/>
            <person name="Fujikawa T."/>
            <person name="Satou M."/>
        </authorList>
    </citation>
    <scope>NUCLEOTIDE SEQUENCE [LARGE SCALE GENOMIC DNA]</scope>
    <source>
        <strain evidence="7 8">MAFF 302046</strain>
    </source>
</reference>
<evidence type="ECO:0000313" key="7">
    <source>
        <dbReference type="EMBL" id="MCK9815162.1"/>
    </source>
</evidence>
<dbReference type="InterPro" id="IPR036737">
    <property type="entry name" value="OmpA-like_sf"/>
</dbReference>
<keyword evidence="3" id="KW-0998">Cell outer membrane</keyword>
<gene>
    <name evidence="7" type="ORF">M1B35_13730</name>
</gene>
<comment type="caution">
    <text evidence="7">The sequence shown here is derived from an EMBL/GenBank/DDBJ whole genome shotgun (WGS) entry which is preliminary data.</text>
</comment>
<dbReference type="PROSITE" id="PS51257">
    <property type="entry name" value="PROKAR_LIPOPROTEIN"/>
    <property type="match status" value="1"/>
</dbReference>
<dbReference type="CDD" id="cd07185">
    <property type="entry name" value="OmpA_C-like"/>
    <property type="match status" value="1"/>
</dbReference>
<accession>A0ABT0JGX9</accession>
<keyword evidence="5" id="KW-0732">Signal</keyword>
<feature type="domain" description="OmpA-like" evidence="6">
    <location>
        <begin position="54"/>
        <end position="173"/>
    </location>
</feature>
<dbReference type="Pfam" id="PF00691">
    <property type="entry name" value="OmpA"/>
    <property type="match status" value="1"/>
</dbReference>
<feature type="chain" id="PRO_5046586518" evidence="5">
    <location>
        <begin position="28"/>
        <end position="180"/>
    </location>
</feature>
<dbReference type="Proteomes" id="UP001155163">
    <property type="component" value="Unassembled WGS sequence"/>
</dbReference>
<dbReference type="RefSeq" id="WP_268262211.1">
    <property type="nucleotide sequence ID" value="NZ_JALQCX010000024.1"/>
</dbReference>
<dbReference type="Gene3D" id="3.30.1330.60">
    <property type="entry name" value="OmpA-like domain"/>
    <property type="match status" value="1"/>
</dbReference>
<dbReference type="PROSITE" id="PS51123">
    <property type="entry name" value="OMPA_2"/>
    <property type="match status" value="1"/>
</dbReference>
<evidence type="ECO:0000256" key="3">
    <source>
        <dbReference type="ARBA" id="ARBA00023237"/>
    </source>
</evidence>
<dbReference type="PRINTS" id="PR01021">
    <property type="entry name" value="OMPADOMAIN"/>
</dbReference>
<evidence type="ECO:0000256" key="1">
    <source>
        <dbReference type="ARBA" id="ARBA00004442"/>
    </source>
</evidence>
<dbReference type="PANTHER" id="PTHR30329:SF21">
    <property type="entry name" value="LIPOPROTEIN YIAD-RELATED"/>
    <property type="match status" value="1"/>
</dbReference>
<dbReference type="InterPro" id="IPR006665">
    <property type="entry name" value="OmpA-like"/>
</dbReference>
<evidence type="ECO:0000259" key="6">
    <source>
        <dbReference type="PROSITE" id="PS51123"/>
    </source>
</evidence>
<keyword evidence="2 4" id="KW-0472">Membrane</keyword>
<evidence type="ECO:0000313" key="8">
    <source>
        <dbReference type="Proteomes" id="UP001155163"/>
    </source>
</evidence>
<protein>
    <submittedName>
        <fullName evidence="7">OmpA family protein</fullName>
    </submittedName>
</protein>
<evidence type="ECO:0000256" key="4">
    <source>
        <dbReference type="PROSITE-ProRule" id="PRU00473"/>
    </source>
</evidence>
<dbReference type="EMBL" id="JALQCX010000024">
    <property type="protein sequence ID" value="MCK9815162.1"/>
    <property type="molecule type" value="Genomic_DNA"/>
</dbReference>
<organism evidence="7 8">
    <name type="scientific">Pseudomonas morbosilactucae</name>
    <dbReference type="NCBI Taxonomy" id="2938197"/>
    <lineage>
        <taxon>Bacteria</taxon>
        <taxon>Pseudomonadati</taxon>
        <taxon>Pseudomonadota</taxon>
        <taxon>Gammaproteobacteria</taxon>
        <taxon>Pseudomonadales</taxon>
        <taxon>Pseudomonadaceae</taxon>
        <taxon>Pseudomonas</taxon>
    </lineage>
</organism>
<dbReference type="InterPro" id="IPR006664">
    <property type="entry name" value="OMP_bac"/>
</dbReference>
<sequence length="180" mass="19261">MNRQRVAVRMCAWGALWLMVGALSACASVPAPDDQVGLSRSAVSRAVAAEATQYAPLEMQTAQDKMFLMERALGEGDHLQARVLAEQIEVDANLAERKVRVEGFTDSVGSGAFNQRLSQQRARSVASALVQLGVAPARVISQGYAMQYPIADNGSAPGRQLNRRVEVIVSNGAALVGTRH</sequence>
<proteinExistence type="predicted"/>
<reference evidence="7 8" key="1">
    <citation type="journal article" date="2022" name="Int. J. Syst. Evol. Microbiol.">
        <title>Pseudomonas aegrilactucae sp. nov. and Pseudomonas morbosilactucae sp. nov., pathogens causing bacterial rot of lettuce in Japan.</title>
        <authorList>
            <person name="Sawada H."/>
            <person name="Fujikawa T."/>
            <person name="Satou M."/>
        </authorList>
    </citation>
    <scope>NUCLEOTIDE SEQUENCE [LARGE SCALE GENOMIC DNA]</scope>
    <source>
        <strain evidence="7 8">MAFF 302046</strain>
    </source>
</reference>
<evidence type="ECO:0000256" key="2">
    <source>
        <dbReference type="ARBA" id="ARBA00023136"/>
    </source>
</evidence>
<dbReference type="PANTHER" id="PTHR30329">
    <property type="entry name" value="STATOR ELEMENT OF FLAGELLAR MOTOR COMPLEX"/>
    <property type="match status" value="1"/>
</dbReference>
<dbReference type="SUPFAM" id="SSF103088">
    <property type="entry name" value="OmpA-like"/>
    <property type="match status" value="1"/>
</dbReference>
<dbReference type="InterPro" id="IPR050330">
    <property type="entry name" value="Bact_OuterMem_StrucFunc"/>
</dbReference>
<keyword evidence="8" id="KW-1185">Reference proteome</keyword>
<feature type="signal peptide" evidence="5">
    <location>
        <begin position="1"/>
        <end position="27"/>
    </location>
</feature>
<comment type="subcellular location">
    <subcellularLocation>
        <location evidence="1">Cell outer membrane</location>
    </subcellularLocation>
</comment>
<name>A0ABT0JGX9_9PSED</name>